<evidence type="ECO:0000313" key="1">
    <source>
        <dbReference type="EMBL" id="CAK9033693.1"/>
    </source>
</evidence>
<dbReference type="EMBL" id="CAXAMM010014422">
    <property type="protein sequence ID" value="CAK9033693.1"/>
    <property type="molecule type" value="Genomic_DNA"/>
</dbReference>
<gene>
    <name evidence="1" type="ORF">SCF082_LOCUS20599</name>
</gene>
<accession>A0ABP0L551</accession>
<reference evidence="1 2" key="1">
    <citation type="submission" date="2024-02" db="EMBL/GenBank/DDBJ databases">
        <authorList>
            <person name="Chen Y."/>
            <person name="Shah S."/>
            <person name="Dougan E. K."/>
            <person name="Thang M."/>
            <person name="Chan C."/>
        </authorList>
    </citation>
    <scope>NUCLEOTIDE SEQUENCE [LARGE SCALE GENOMIC DNA]</scope>
</reference>
<comment type="caution">
    <text evidence="1">The sequence shown here is derived from an EMBL/GenBank/DDBJ whole genome shotgun (WGS) entry which is preliminary data.</text>
</comment>
<organism evidence="1 2">
    <name type="scientific">Durusdinium trenchii</name>
    <dbReference type="NCBI Taxonomy" id="1381693"/>
    <lineage>
        <taxon>Eukaryota</taxon>
        <taxon>Sar</taxon>
        <taxon>Alveolata</taxon>
        <taxon>Dinophyceae</taxon>
        <taxon>Suessiales</taxon>
        <taxon>Symbiodiniaceae</taxon>
        <taxon>Durusdinium</taxon>
    </lineage>
</organism>
<proteinExistence type="predicted"/>
<evidence type="ECO:0000313" key="2">
    <source>
        <dbReference type="Proteomes" id="UP001642464"/>
    </source>
</evidence>
<dbReference type="Proteomes" id="UP001642464">
    <property type="component" value="Unassembled WGS sequence"/>
</dbReference>
<keyword evidence="2" id="KW-1185">Reference proteome</keyword>
<sequence>MHDTTVETSVVQDLANGFSALYQYDKEQLGYVANFELENLKETCVWLVDFYTDSWSKAELLSKAILCLACLRCHFEFGVALDEEAYSGYVKFGDPPGRSIQQKIAAYSQAHGRCVALKRSEVSQCVGYLGTVQQFFRVRENKAFFDVLWPVQQLLSEDKIHPVVVVEDEATGGNVLSTSSSKKMHLWYFTIQSLGDVGRADAWFPLACTPSRDVSLVSGSTSEVGAAVLRHLASQNLSMGVQVCNIRLRLEVKAFLGDYEAIRALLSAKGAAGLRPCALCKNILSKQHGTKVMNLDEYFLPISEDDPSKFDLLKADELIGMYRQSLREAAAHSKDQHKALETCLGFSLQNAGLLTCPTASAMVCVGNIMYDSLHQYFANGICSSEMIAFQELFQKATGFSLATLQESVREVAWVCRERSFRSPSSRSWLFNATYWRGDLYKGSASQTYFALPLLVHYANLLTNVEELPALESLNALYEAVLELKEWRRGRGDCARLDHAQRKHQRAFMRHYEGQERPKHHFRLHLPQQYACLGYADCWPCESRHKAYKACLADDMAGLFEARSG</sequence>
<protein>
    <submittedName>
        <fullName evidence="1">Uncharacterized protein</fullName>
    </submittedName>
</protein>
<name>A0ABP0L551_9DINO</name>
<feature type="non-terminal residue" evidence="1">
    <location>
        <position position="564"/>
    </location>
</feature>